<name>A0AAD7XPN6_9STRA</name>
<evidence type="ECO:0000256" key="2">
    <source>
        <dbReference type="SAM" id="SignalP"/>
    </source>
</evidence>
<keyword evidence="2" id="KW-0732">Signal</keyword>
<keyword evidence="4" id="KW-1185">Reference proteome</keyword>
<proteinExistence type="predicted"/>
<organism evidence="3 4">
    <name type="scientific">Chrysophaeum taylorii</name>
    <dbReference type="NCBI Taxonomy" id="2483200"/>
    <lineage>
        <taxon>Eukaryota</taxon>
        <taxon>Sar</taxon>
        <taxon>Stramenopiles</taxon>
        <taxon>Ochrophyta</taxon>
        <taxon>Pelagophyceae</taxon>
        <taxon>Pelagomonadales</taxon>
        <taxon>Pelagomonadaceae</taxon>
        <taxon>Chrysophaeum</taxon>
    </lineage>
</organism>
<feature type="chain" id="PRO_5041994016" evidence="2">
    <location>
        <begin position="20"/>
        <end position="394"/>
    </location>
</feature>
<feature type="signal peptide" evidence="2">
    <location>
        <begin position="1"/>
        <end position="19"/>
    </location>
</feature>
<feature type="region of interest" description="Disordered" evidence="1">
    <location>
        <begin position="150"/>
        <end position="170"/>
    </location>
</feature>
<dbReference type="AlphaFoldDB" id="A0AAD7XPN6"/>
<sequence>MVFALLLSFVALGLARCRAQVCEDDPLWLDGEALACKDSGLDCSVWFCPDCPYASTCDAHCGFCESIAAVPLSKASQCAAMGGILDCAGQCLKPADCVLSTLGYATCDRWLGNGCCDDGLGYVSDLGKSPHFNCPAFQCDGGDCDRCSNGDDDPEPASSAFEASEEPPPRDQWCLLLTSTICPAQGMTHTVRADPEIRRKDYVRAVSQWARGNGTALPIAVVENSGANLTALKAVVPANAQFDFVSFHDADIQPYRGKGHAEYGAILHAMRRSALLRGCSTIVKITGRYFIENIDAAIETLKLEGARVAVQSTPSPWVTWDGVLRSEVVAFANDPVLADDLFGNQDEAIGMPMERSIFVAVRELRNRGTRIGHFPALSVTPTINAEHTHMITIL</sequence>
<evidence type="ECO:0000256" key="1">
    <source>
        <dbReference type="SAM" id="MobiDB-lite"/>
    </source>
</evidence>
<dbReference type="EMBL" id="JAQMWT010000149">
    <property type="protein sequence ID" value="KAJ8609148.1"/>
    <property type="molecule type" value="Genomic_DNA"/>
</dbReference>
<protein>
    <submittedName>
        <fullName evidence="3">Uncharacterized protein</fullName>
    </submittedName>
</protein>
<comment type="caution">
    <text evidence="3">The sequence shown here is derived from an EMBL/GenBank/DDBJ whole genome shotgun (WGS) entry which is preliminary data.</text>
</comment>
<gene>
    <name evidence="3" type="ORF">CTAYLR_006078</name>
</gene>
<accession>A0AAD7XPN6</accession>
<dbReference type="Proteomes" id="UP001230188">
    <property type="component" value="Unassembled WGS sequence"/>
</dbReference>
<evidence type="ECO:0000313" key="3">
    <source>
        <dbReference type="EMBL" id="KAJ8609148.1"/>
    </source>
</evidence>
<evidence type="ECO:0000313" key="4">
    <source>
        <dbReference type="Proteomes" id="UP001230188"/>
    </source>
</evidence>
<reference evidence="3" key="1">
    <citation type="submission" date="2023-01" db="EMBL/GenBank/DDBJ databases">
        <title>Metagenome sequencing of chrysophaentin producing Chrysophaeum taylorii.</title>
        <authorList>
            <person name="Davison J."/>
            <person name="Bewley C."/>
        </authorList>
    </citation>
    <scope>NUCLEOTIDE SEQUENCE</scope>
    <source>
        <strain evidence="3">NIES-1699</strain>
    </source>
</reference>